<feature type="domain" description="HNH endonuclease 5" evidence="1">
    <location>
        <begin position="3"/>
        <end position="49"/>
    </location>
</feature>
<evidence type="ECO:0000313" key="2">
    <source>
        <dbReference type="EMBL" id="SDR87014.1"/>
    </source>
</evidence>
<dbReference type="Pfam" id="PF14279">
    <property type="entry name" value="HNH_5"/>
    <property type="match status" value="1"/>
</dbReference>
<keyword evidence="2" id="KW-0255">Endonuclease</keyword>
<dbReference type="RefSeq" id="WP_146686036.1">
    <property type="nucleotide sequence ID" value="NZ_LT629750.1"/>
</dbReference>
<name>A0A1H1MJI5_9BRAD</name>
<protein>
    <submittedName>
        <fullName evidence="2">HNH endonuclease</fullName>
    </submittedName>
</protein>
<dbReference type="GO" id="GO:0004519">
    <property type="term" value="F:endonuclease activity"/>
    <property type="evidence" value="ECO:0007669"/>
    <property type="project" value="UniProtKB-KW"/>
</dbReference>
<proteinExistence type="predicted"/>
<gene>
    <name evidence="2" type="ORF">SAMN05444158_0251</name>
</gene>
<dbReference type="InterPro" id="IPR029471">
    <property type="entry name" value="HNH_5"/>
</dbReference>
<evidence type="ECO:0000313" key="3">
    <source>
        <dbReference type="Proteomes" id="UP000243904"/>
    </source>
</evidence>
<organism evidence="2 3">
    <name type="scientific">Bradyrhizobium canariense</name>
    <dbReference type="NCBI Taxonomy" id="255045"/>
    <lineage>
        <taxon>Bacteria</taxon>
        <taxon>Pseudomonadati</taxon>
        <taxon>Pseudomonadota</taxon>
        <taxon>Alphaproteobacteria</taxon>
        <taxon>Hyphomicrobiales</taxon>
        <taxon>Nitrobacteraceae</taxon>
        <taxon>Bradyrhizobium</taxon>
    </lineage>
</organism>
<keyword evidence="3" id="KW-1185">Reference proteome</keyword>
<keyword evidence="2" id="KW-0378">Hydrolase</keyword>
<accession>A0A1H1MJI5</accession>
<dbReference type="AlphaFoldDB" id="A0A1H1MJI5"/>
<evidence type="ECO:0000259" key="1">
    <source>
        <dbReference type="Pfam" id="PF14279"/>
    </source>
</evidence>
<reference evidence="3" key="1">
    <citation type="submission" date="2016-10" db="EMBL/GenBank/DDBJ databases">
        <authorList>
            <person name="Varghese N."/>
            <person name="Submissions S."/>
        </authorList>
    </citation>
    <scope>NUCLEOTIDE SEQUENCE [LARGE SCALE GENOMIC DNA]</scope>
    <source>
        <strain evidence="3">GAS369</strain>
    </source>
</reference>
<dbReference type="EMBL" id="LT629750">
    <property type="protein sequence ID" value="SDR87014.1"/>
    <property type="molecule type" value="Genomic_DNA"/>
</dbReference>
<sequence length="339" mass="37946">MICIFCLKEREPSVEHVFPNAIGGRLTTNRVCKQCNSLLGSQIDSALTDFLFIRQRRAELGLAGNSGEPPGRLDWLTGRAEVVGEEGGPVRTSFDPINEKLTQTRLYTVKETIAPDGQSLRQIIIDTKDKDKIPVIIQRERRRHGFQSLSDEELAKIVGQVTASPVEKVSVIKKDINVSFNYLRHAMFKIAYELAFLWLGESYLDDPLAAQIRTAICSEDVCATDNLYGHVGFLAGLEPVFNRFWIPHGSHHLAYSTFHFATGKYAMAVRIFDIYAAMVPVSSDTKYADVSNWRFFAQDAVSGRTANTSFIAEQGRLGQMMTETRRIPPFPDPLAEISP</sequence>
<keyword evidence="2" id="KW-0540">Nuclease</keyword>
<dbReference type="Proteomes" id="UP000243904">
    <property type="component" value="Chromosome I"/>
</dbReference>